<evidence type="ECO:0000256" key="5">
    <source>
        <dbReference type="ARBA" id="ARBA00023315"/>
    </source>
</evidence>
<organism evidence="7 8">
    <name type="scientific">Saccharothrix ecbatanensis</name>
    <dbReference type="NCBI Taxonomy" id="1105145"/>
    <lineage>
        <taxon>Bacteria</taxon>
        <taxon>Bacillati</taxon>
        <taxon>Actinomycetota</taxon>
        <taxon>Actinomycetes</taxon>
        <taxon>Pseudonocardiales</taxon>
        <taxon>Pseudonocardiaceae</taxon>
        <taxon>Saccharothrix</taxon>
    </lineage>
</organism>
<dbReference type="PANTHER" id="PTHR10434:SF64">
    <property type="entry name" value="1-ACYL-SN-GLYCEROL-3-PHOSPHATE ACYLTRANSFERASE-RELATED"/>
    <property type="match status" value="1"/>
</dbReference>
<evidence type="ECO:0000259" key="6">
    <source>
        <dbReference type="SMART" id="SM00563"/>
    </source>
</evidence>
<accession>A0A7W9M0R3</accession>
<evidence type="ECO:0000313" key="8">
    <source>
        <dbReference type="Proteomes" id="UP000552097"/>
    </source>
</evidence>
<dbReference type="EMBL" id="JACHMO010000001">
    <property type="protein sequence ID" value="MBB5803068.1"/>
    <property type="molecule type" value="Genomic_DNA"/>
</dbReference>
<keyword evidence="3 7" id="KW-0808">Transferase</keyword>
<dbReference type="RefSeq" id="WP_184920191.1">
    <property type="nucleotide sequence ID" value="NZ_JACHMO010000001.1"/>
</dbReference>
<dbReference type="SUPFAM" id="SSF69593">
    <property type="entry name" value="Glycerol-3-phosphate (1)-acyltransferase"/>
    <property type="match status" value="1"/>
</dbReference>
<dbReference type="CDD" id="cd07989">
    <property type="entry name" value="LPLAT_AGPAT-like"/>
    <property type="match status" value="1"/>
</dbReference>
<keyword evidence="4" id="KW-0443">Lipid metabolism</keyword>
<protein>
    <submittedName>
        <fullName evidence="7">1-acyl-sn-glycerol-3-phosphate acyltransferase</fullName>
    </submittedName>
</protein>
<evidence type="ECO:0000256" key="2">
    <source>
        <dbReference type="ARBA" id="ARBA00022516"/>
    </source>
</evidence>
<dbReference type="Proteomes" id="UP000552097">
    <property type="component" value="Unassembled WGS sequence"/>
</dbReference>
<evidence type="ECO:0000313" key="7">
    <source>
        <dbReference type="EMBL" id="MBB5803068.1"/>
    </source>
</evidence>
<dbReference type="PANTHER" id="PTHR10434">
    <property type="entry name" value="1-ACYL-SN-GLYCEROL-3-PHOSPHATE ACYLTRANSFERASE"/>
    <property type="match status" value="1"/>
</dbReference>
<dbReference type="SMART" id="SM00563">
    <property type="entry name" value="PlsC"/>
    <property type="match status" value="1"/>
</dbReference>
<dbReference type="InterPro" id="IPR002123">
    <property type="entry name" value="Plipid/glycerol_acylTrfase"/>
</dbReference>
<dbReference type="AlphaFoldDB" id="A0A7W9M0R3"/>
<dbReference type="Pfam" id="PF01553">
    <property type="entry name" value="Acyltransferase"/>
    <property type="match status" value="1"/>
</dbReference>
<comment type="caution">
    <text evidence="7">The sequence shown here is derived from an EMBL/GenBank/DDBJ whole genome shotgun (WGS) entry which is preliminary data.</text>
</comment>
<evidence type="ECO:0000256" key="3">
    <source>
        <dbReference type="ARBA" id="ARBA00022679"/>
    </source>
</evidence>
<keyword evidence="5 7" id="KW-0012">Acyltransferase</keyword>
<reference evidence="7 8" key="1">
    <citation type="submission" date="2020-08" db="EMBL/GenBank/DDBJ databases">
        <title>Sequencing the genomes of 1000 actinobacteria strains.</title>
        <authorList>
            <person name="Klenk H.-P."/>
        </authorList>
    </citation>
    <scope>NUCLEOTIDE SEQUENCE [LARGE SCALE GENOMIC DNA]</scope>
    <source>
        <strain evidence="7 8">DSM 45486</strain>
    </source>
</reference>
<name>A0A7W9M0R3_9PSEU</name>
<dbReference type="GO" id="GO:0003841">
    <property type="term" value="F:1-acylglycerol-3-phosphate O-acyltransferase activity"/>
    <property type="evidence" value="ECO:0007669"/>
    <property type="project" value="TreeGrafter"/>
</dbReference>
<comment type="pathway">
    <text evidence="1">Lipid metabolism.</text>
</comment>
<evidence type="ECO:0000256" key="4">
    <source>
        <dbReference type="ARBA" id="ARBA00023098"/>
    </source>
</evidence>
<feature type="domain" description="Phospholipid/glycerol acyltransferase" evidence="6">
    <location>
        <begin position="101"/>
        <end position="213"/>
    </location>
</feature>
<sequence length="293" mass="31663">MHEDAVFTRPASHPWMPASPCGAHCLPCPHEHPGIGAARSTVRLTATAAMIALRILISLLYPALGHRTRRAVDRAWSRLALRAMGIRLVVRGEQPARWQRLLVVCNHRSWLDVIALNAVRPTTMLANVDVRGWPLLGWIAAAAGTVFIDRTRLSALPGTVARLAGILRDGSAVTVFPEGTTRCGVDTGHFRHAPFQAALDAGAAVRPVALRFLTGGHPTSAPALVGEVEFWDSMRRVCAMRDLVIELEVMPDLPARSSASRQELAALAESVVVAALHRNESPVQALSRVAPRT</sequence>
<proteinExistence type="predicted"/>
<evidence type="ECO:0000256" key="1">
    <source>
        <dbReference type="ARBA" id="ARBA00005189"/>
    </source>
</evidence>
<keyword evidence="2" id="KW-0444">Lipid biosynthesis</keyword>
<dbReference type="GO" id="GO:0006654">
    <property type="term" value="P:phosphatidic acid biosynthetic process"/>
    <property type="evidence" value="ECO:0007669"/>
    <property type="project" value="TreeGrafter"/>
</dbReference>
<keyword evidence="8" id="KW-1185">Reference proteome</keyword>
<gene>
    <name evidence="7" type="ORF">F4560_002836</name>
</gene>